<dbReference type="OrthoDB" id="10639009at2759"/>
<protein>
    <submittedName>
        <fullName evidence="1">Uncharacterized protein</fullName>
    </submittedName>
</protein>
<reference evidence="1 2" key="1">
    <citation type="journal article" date="2018" name="Proc. R. Soc. B">
        <title>A non-coding region near Follistatin controls head colour polymorphism in the Gouldian finch.</title>
        <authorList>
            <person name="Toomey M.B."/>
            <person name="Marques C.I."/>
            <person name="Andrade P."/>
            <person name="Araujo P.M."/>
            <person name="Sabatino S."/>
            <person name="Gazda M.A."/>
            <person name="Afonso S."/>
            <person name="Lopes R.J."/>
            <person name="Corbo J.C."/>
            <person name="Carneiro M."/>
        </authorList>
    </citation>
    <scope>NUCLEOTIDE SEQUENCE [LARGE SCALE GENOMIC DNA]</scope>
    <source>
        <strain evidence="1">Red01</strain>
        <tissue evidence="1">Muscle</tissue>
    </source>
</reference>
<evidence type="ECO:0000313" key="1">
    <source>
        <dbReference type="EMBL" id="RLW02465.1"/>
    </source>
</evidence>
<comment type="caution">
    <text evidence="1">The sequence shown here is derived from an EMBL/GenBank/DDBJ whole genome shotgun (WGS) entry which is preliminary data.</text>
</comment>
<keyword evidence="2" id="KW-1185">Reference proteome</keyword>
<dbReference type="AlphaFoldDB" id="A0A3L8SIU9"/>
<proteinExistence type="predicted"/>
<dbReference type="EMBL" id="QUSF01000018">
    <property type="protein sequence ID" value="RLW02465.1"/>
    <property type="molecule type" value="Genomic_DNA"/>
</dbReference>
<organism evidence="1 2">
    <name type="scientific">Chloebia gouldiae</name>
    <name type="common">Gouldian finch</name>
    <name type="synonym">Erythrura gouldiae</name>
    <dbReference type="NCBI Taxonomy" id="44316"/>
    <lineage>
        <taxon>Eukaryota</taxon>
        <taxon>Metazoa</taxon>
        <taxon>Chordata</taxon>
        <taxon>Craniata</taxon>
        <taxon>Vertebrata</taxon>
        <taxon>Euteleostomi</taxon>
        <taxon>Archelosauria</taxon>
        <taxon>Archosauria</taxon>
        <taxon>Dinosauria</taxon>
        <taxon>Saurischia</taxon>
        <taxon>Theropoda</taxon>
        <taxon>Coelurosauria</taxon>
        <taxon>Aves</taxon>
        <taxon>Neognathae</taxon>
        <taxon>Neoaves</taxon>
        <taxon>Telluraves</taxon>
        <taxon>Australaves</taxon>
        <taxon>Passeriformes</taxon>
        <taxon>Passeroidea</taxon>
        <taxon>Passeridae</taxon>
        <taxon>Chloebia</taxon>
    </lineage>
</organism>
<gene>
    <name evidence="1" type="ORF">DV515_00007238</name>
</gene>
<evidence type="ECO:0000313" key="2">
    <source>
        <dbReference type="Proteomes" id="UP000276834"/>
    </source>
</evidence>
<sequence>MASSSSRGKKIKVDTWKKDQEYVPVGLKTEVDEQPSNMARIPYFMQANGSVLKDVLSCNFHTEPVGDVTGFSRTFFPAQKCSLACRSESMWDKFNKLIPEVLYPISECVLPGAIQPKPPQLFVQYLVQILGGWENQNRANAALEKEQLEPADNGEHFFRAAELGPGTET</sequence>
<dbReference type="Proteomes" id="UP000276834">
    <property type="component" value="Unassembled WGS sequence"/>
</dbReference>
<accession>A0A3L8SIU9</accession>
<name>A0A3L8SIU9_CHLGU</name>